<dbReference type="Proteomes" id="UP000308600">
    <property type="component" value="Unassembled WGS sequence"/>
</dbReference>
<proteinExistence type="predicted"/>
<protein>
    <submittedName>
        <fullName evidence="1">Uncharacterized protein</fullName>
    </submittedName>
</protein>
<name>A0ACD3A0C6_9AGAR</name>
<reference evidence="1 2" key="1">
    <citation type="journal article" date="2019" name="Nat. Ecol. Evol.">
        <title>Megaphylogeny resolves global patterns of mushroom evolution.</title>
        <authorList>
            <person name="Varga T."/>
            <person name="Krizsan K."/>
            <person name="Foldi C."/>
            <person name="Dima B."/>
            <person name="Sanchez-Garcia M."/>
            <person name="Sanchez-Ramirez S."/>
            <person name="Szollosi G.J."/>
            <person name="Szarkandi J.G."/>
            <person name="Papp V."/>
            <person name="Albert L."/>
            <person name="Andreopoulos W."/>
            <person name="Angelini C."/>
            <person name="Antonin V."/>
            <person name="Barry K.W."/>
            <person name="Bougher N.L."/>
            <person name="Buchanan P."/>
            <person name="Buyck B."/>
            <person name="Bense V."/>
            <person name="Catcheside P."/>
            <person name="Chovatia M."/>
            <person name="Cooper J."/>
            <person name="Damon W."/>
            <person name="Desjardin D."/>
            <person name="Finy P."/>
            <person name="Geml J."/>
            <person name="Haridas S."/>
            <person name="Hughes K."/>
            <person name="Justo A."/>
            <person name="Karasinski D."/>
            <person name="Kautmanova I."/>
            <person name="Kiss B."/>
            <person name="Kocsube S."/>
            <person name="Kotiranta H."/>
            <person name="LaButti K.M."/>
            <person name="Lechner B.E."/>
            <person name="Liimatainen K."/>
            <person name="Lipzen A."/>
            <person name="Lukacs Z."/>
            <person name="Mihaltcheva S."/>
            <person name="Morgado L.N."/>
            <person name="Niskanen T."/>
            <person name="Noordeloos M.E."/>
            <person name="Ohm R.A."/>
            <person name="Ortiz-Santana B."/>
            <person name="Ovrebo C."/>
            <person name="Racz N."/>
            <person name="Riley R."/>
            <person name="Savchenko A."/>
            <person name="Shiryaev A."/>
            <person name="Soop K."/>
            <person name="Spirin V."/>
            <person name="Szebenyi C."/>
            <person name="Tomsovsky M."/>
            <person name="Tulloss R.E."/>
            <person name="Uehling J."/>
            <person name="Grigoriev I.V."/>
            <person name="Vagvolgyi C."/>
            <person name="Papp T."/>
            <person name="Martin F.M."/>
            <person name="Miettinen O."/>
            <person name="Hibbett D.S."/>
            <person name="Nagy L.G."/>
        </authorList>
    </citation>
    <scope>NUCLEOTIDE SEQUENCE [LARGE SCALE GENOMIC DNA]</scope>
    <source>
        <strain evidence="1 2">NL-1719</strain>
    </source>
</reference>
<accession>A0ACD3A0C6</accession>
<keyword evidence="2" id="KW-1185">Reference proteome</keyword>
<sequence>IVAALPVILELALVLFEIGLNLLLWSLNRTVALGVVVITTFSLFFIFGTTLAPTLQ</sequence>
<evidence type="ECO:0000313" key="1">
    <source>
        <dbReference type="EMBL" id="TFK58774.1"/>
    </source>
</evidence>
<dbReference type="EMBL" id="ML209201">
    <property type="protein sequence ID" value="TFK58774.1"/>
    <property type="molecule type" value="Genomic_DNA"/>
</dbReference>
<gene>
    <name evidence="1" type="ORF">BDN72DRAFT_748648</name>
</gene>
<evidence type="ECO:0000313" key="2">
    <source>
        <dbReference type="Proteomes" id="UP000308600"/>
    </source>
</evidence>
<organism evidence="1 2">
    <name type="scientific">Pluteus cervinus</name>
    <dbReference type="NCBI Taxonomy" id="181527"/>
    <lineage>
        <taxon>Eukaryota</taxon>
        <taxon>Fungi</taxon>
        <taxon>Dikarya</taxon>
        <taxon>Basidiomycota</taxon>
        <taxon>Agaricomycotina</taxon>
        <taxon>Agaricomycetes</taxon>
        <taxon>Agaricomycetidae</taxon>
        <taxon>Agaricales</taxon>
        <taxon>Pluteineae</taxon>
        <taxon>Pluteaceae</taxon>
        <taxon>Pluteus</taxon>
    </lineage>
</organism>
<feature type="non-terminal residue" evidence="1">
    <location>
        <position position="56"/>
    </location>
</feature>
<feature type="non-terminal residue" evidence="1">
    <location>
        <position position="1"/>
    </location>
</feature>